<evidence type="ECO:0000313" key="13">
    <source>
        <dbReference type="Proteomes" id="UP000236311"/>
    </source>
</evidence>
<keyword evidence="12" id="KW-0282">Flagellum</keyword>
<evidence type="ECO:0000256" key="9">
    <source>
        <dbReference type="ARBA" id="ARBA00023136"/>
    </source>
</evidence>
<evidence type="ECO:0000256" key="6">
    <source>
        <dbReference type="ARBA" id="ARBA00022500"/>
    </source>
</evidence>
<evidence type="ECO:0000256" key="7">
    <source>
        <dbReference type="ARBA" id="ARBA00022795"/>
    </source>
</evidence>
<dbReference type="GO" id="GO:0044781">
    <property type="term" value="P:bacterial-type flagellum organization"/>
    <property type="evidence" value="ECO:0007669"/>
    <property type="project" value="UniProtKB-KW"/>
</dbReference>
<dbReference type="EMBL" id="OFSM01000015">
    <property type="protein sequence ID" value="SOY30289.1"/>
    <property type="molecule type" value="Genomic_DNA"/>
</dbReference>
<keyword evidence="12" id="KW-0969">Cilium</keyword>
<evidence type="ECO:0000256" key="1">
    <source>
        <dbReference type="ARBA" id="ARBA00004413"/>
    </source>
</evidence>
<evidence type="ECO:0000256" key="5">
    <source>
        <dbReference type="ARBA" id="ARBA00022475"/>
    </source>
</evidence>
<dbReference type="InterPro" id="IPR053716">
    <property type="entry name" value="Flag_assembly_chemotaxis_eff"/>
</dbReference>
<evidence type="ECO:0000256" key="8">
    <source>
        <dbReference type="ARBA" id="ARBA00022927"/>
    </source>
</evidence>
<keyword evidence="8" id="KW-0653">Protein transport</keyword>
<evidence type="ECO:0000256" key="10">
    <source>
        <dbReference type="ARBA" id="ARBA00023225"/>
    </source>
</evidence>
<dbReference type="AlphaFoldDB" id="A0A2K4ZII3"/>
<dbReference type="GO" id="GO:0005886">
    <property type="term" value="C:plasma membrane"/>
    <property type="evidence" value="ECO:0007669"/>
    <property type="project" value="UniProtKB-SubCell"/>
</dbReference>
<evidence type="ECO:0000256" key="4">
    <source>
        <dbReference type="ARBA" id="ARBA00022448"/>
    </source>
</evidence>
<feature type="coiled-coil region" evidence="11">
    <location>
        <begin position="81"/>
        <end position="115"/>
    </location>
</feature>
<feature type="coiled-coil region" evidence="11">
    <location>
        <begin position="19"/>
        <end position="53"/>
    </location>
</feature>
<dbReference type="GO" id="GO:0006935">
    <property type="term" value="P:chemotaxis"/>
    <property type="evidence" value="ECO:0007669"/>
    <property type="project" value="UniProtKB-KW"/>
</dbReference>
<evidence type="ECO:0000313" key="12">
    <source>
        <dbReference type="EMBL" id="SOY30289.1"/>
    </source>
</evidence>
<name>A0A2K4ZII3_9FIRM</name>
<dbReference type="Gene3D" id="1.10.287.1700">
    <property type="match status" value="1"/>
</dbReference>
<evidence type="ECO:0000256" key="2">
    <source>
        <dbReference type="ARBA" id="ARBA00010004"/>
    </source>
</evidence>
<dbReference type="OrthoDB" id="1767518at2"/>
<dbReference type="Proteomes" id="UP000236311">
    <property type="component" value="Unassembled WGS sequence"/>
</dbReference>
<keyword evidence="7" id="KW-1005">Bacterial flagellum biogenesis</keyword>
<protein>
    <recommendedName>
        <fullName evidence="3">Flagellar FliJ protein</fullName>
    </recommendedName>
</protein>
<dbReference type="RefSeq" id="WP_103240348.1">
    <property type="nucleotide sequence ID" value="NZ_JANJZD010000015.1"/>
</dbReference>
<keyword evidence="4" id="KW-0813">Transport</keyword>
<dbReference type="NCBIfam" id="TIGR02473">
    <property type="entry name" value="flagell_FliJ"/>
    <property type="match status" value="1"/>
</dbReference>
<dbReference type="InterPro" id="IPR012823">
    <property type="entry name" value="Flagell_FliJ"/>
</dbReference>
<evidence type="ECO:0000256" key="3">
    <source>
        <dbReference type="ARBA" id="ARBA00020392"/>
    </source>
</evidence>
<gene>
    <name evidence="12" type="ORF">AMURIS_03016</name>
</gene>
<accession>A0A2K4ZII3</accession>
<reference evidence="12 13" key="1">
    <citation type="submission" date="2018-01" db="EMBL/GenBank/DDBJ databases">
        <authorList>
            <person name="Gaut B.S."/>
            <person name="Morton B.R."/>
            <person name="Clegg M.T."/>
            <person name="Duvall M.R."/>
        </authorList>
    </citation>
    <scope>NUCLEOTIDE SEQUENCE [LARGE SCALE GENOMIC DNA]</scope>
    <source>
        <strain evidence="12">GP69</strain>
    </source>
</reference>
<organism evidence="12 13">
    <name type="scientific">Acetatifactor muris</name>
    <dbReference type="NCBI Taxonomy" id="879566"/>
    <lineage>
        <taxon>Bacteria</taxon>
        <taxon>Bacillati</taxon>
        <taxon>Bacillota</taxon>
        <taxon>Clostridia</taxon>
        <taxon>Lachnospirales</taxon>
        <taxon>Lachnospiraceae</taxon>
        <taxon>Acetatifactor</taxon>
    </lineage>
</organism>
<proteinExistence type="inferred from homology"/>
<dbReference type="GO" id="GO:0009288">
    <property type="term" value="C:bacterial-type flagellum"/>
    <property type="evidence" value="ECO:0007669"/>
    <property type="project" value="InterPro"/>
</dbReference>
<keyword evidence="10" id="KW-1006">Bacterial flagellum protein export</keyword>
<keyword evidence="13" id="KW-1185">Reference proteome</keyword>
<keyword evidence="6" id="KW-0145">Chemotaxis</keyword>
<keyword evidence="12" id="KW-0966">Cell projection</keyword>
<sequence length="152" mass="18164">MARFRYSMQSILNIKLKLETQARQEFSAARAALDEEEDRLQALFDRKSGYESRRTTLLSGRLNLREIEENKTAILCMEDYIERQQMNVDTAERKLEEARERLTEVRMERKTHETLRDKAFQEFLMEEKKQESKEIDQLTSYTYGQRRAQASV</sequence>
<keyword evidence="9" id="KW-0472">Membrane</keyword>
<evidence type="ECO:0000256" key="11">
    <source>
        <dbReference type="SAM" id="Coils"/>
    </source>
</evidence>
<keyword evidence="11" id="KW-0175">Coiled coil</keyword>
<dbReference type="Pfam" id="PF02050">
    <property type="entry name" value="FliJ"/>
    <property type="match status" value="1"/>
</dbReference>
<dbReference type="GO" id="GO:0071973">
    <property type="term" value="P:bacterial-type flagellum-dependent cell motility"/>
    <property type="evidence" value="ECO:0007669"/>
    <property type="project" value="InterPro"/>
</dbReference>
<keyword evidence="5" id="KW-1003">Cell membrane</keyword>
<dbReference type="GO" id="GO:0015031">
    <property type="term" value="P:protein transport"/>
    <property type="evidence" value="ECO:0007669"/>
    <property type="project" value="UniProtKB-KW"/>
</dbReference>
<comment type="subcellular location">
    <subcellularLocation>
        <location evidence="1">Cell membrane</location>
        <topology evidence="1">Peripheral membrane protein</topology>
        <orientation evidence="1">Cytoplasmic side</orientation>
    </subcellularLocation>
</comment>
<comment type="similarity">
    <text evidence="2">Belongs to the FliJ family.</text>
</comment>